<dbReference type="AlphaFoldDB" id="A0A426RIY4"/>
<keyword evidence="5" id="KW-0106">Calcium</keyword>
<evidence type="ECO:0000256" key="2">
    <source>
        <dbReference type="ARBA" id="ARBA00022801"/>
    </source>
</evidence>
<dbReference type="Gene3D" id="1.10.439.10">
    <property type="entry name" value="Penicillin Amidohydrolase, domain 1"/>
    <property type="match status" value="1"/>
</dbReference>
<dbReference type="Gene3D" id="2.30.120.10">
    <property type="match status" value="1"/>
</dbReference>
<comment type="caution">
    <text evidence="6">The sequence shown here is derived from an EMBL/GenBank/DDBJ whole genome shotgun (WGS) entry which is preliminary data.</text>
</comment>
<dbReference type="GO" id="GO:0017000">
    <property type="term" value="P:antibiotic biosynthetic process"/>
    <property type="evidence" value="ECO:0007669"/>
    <property type="project" value="InterPro"/>
</dbReference>
<dbReference type="PIRSF" id="PIRSF001227">
    <property type="entry name" value="Pen_acylase"/>
    <property type="match status" value="1"/>
</dbReference>
<keyword evidence="7" id="KW-1185">Reference proteome</keyword>
<dbReference type="Pfam" id="PF01804">
    <property type="entry name" value="Penicil_amidase"/>
    <property type="match status" value="1"/>
</dbReference>
<dbReference type="Gene3D" id="1.10.1400.10">
    <property type="match status" value="1"/>
</dbReference>
<dbReference type="EMBL" id="QUSX01000002">
    <property type="protein sequence ID" value="RRQ48922.1"/>
    <property type="molecule type" value="Genomic_DNA"/>
</dbReference>
<dbReference type="PANTHER" id="PTHR34218:SF4">
    <property type="entry name" value="ACYL-HOMOSERINE LACTONE ACYLASE QUIP"/>
    <property type="match status" value="1"/>
</dbReference>
<comment type="similarity">
    <text evidence="1">Belongs to the peptidase S45 family.</text>
</comment>
<dbReference type="GO" id="GO:0046872">
    <property type="term" value="F:metal ion binding"/>
    <property type="evidence" value="ECO:0007669"/>
    <property type="project" value="UniProtKB-KW"/>
</dbReference>
<dbReference type="Proteomes" id="UP000286990">
    <property type="component" value="Unassembled WGS sequence"/>
</dbReference>
<feature type="binding site" evidence="5">
    <location>
        <position position="175"/>
    </location>
    <ligand>
        <name>Ca(2+)</name>
        <dbReference type="ChEBI" id="CHEBI:29108"/>
    </ligand>
</feature>
<feature type="binding site" evidence="5">
    <location>
        <position position="516"/>
    </location>
    <ligand>
        <name>Ca(2+)</name>
        <dbReference type="ChEBI" id="CHEBI:29108"/>
    </ligand>
</feature>
<reference evidence="7" key="1">
    <citation type="submission" date="2018-12" db="EMBL/GenBank/DDBJ databases">
        <title>Maribacter lutimaris sp. nov., isolated from marine sediment.</title>
        <authorList>
            <person name="Kim K.K."/>
        </authorList>
    </citation>
    <scope>NUCLEOTIDE SEQUENCE [LARGE SCALE GENOMIC DNA]</scope>
    <source>
        <strain evidence="7">PoM-212</strain>
    </source>
</reference>
<dbReference type="InterPro" id="IPR002692">
    <property type="entry name" value="S45"/>
</dbReference>
<evidence type="ECO:0000313" key="6">
    <source>
        <dbReference type="EMBL" id="RRQ48922.1"/>
    </source>
</evidence>
<dbReference type="RefSeq" id="WP_125223647.1">
    <property type="nucleotide sequence ID" value="NZ_QUSX01000002.1"/>
</dbReference>
<dbReference type="OrthoDB" id="9759796at2"/>
<dbReference type="InterPro" id="IPR014395">
    <property type="entry name" value="Pen/GL7ACA/AHL_acylase"/>
</dbReference>
<gene>
    <name evidence="6" type="ORF">DZC72_14795</name>
</gene>
<name>A0A426RIY4_9FLAO</name>
<dbReference type="Gene3D" id="3.60.20.10">
    <property type="entry name" value="Glutamine Phosphoribosylpyrophosphate, subunit 1, domain 1"/>
    <property type="match status" value="1"/>
</dbReference>
<proteinExistence type="inferred from homology"/>
<dbReference type="SUPFAM" id="SSF56235">
    <property type="entry name" value="N-terminal nucleophile aminohydrolases (Ntn hydrolases)"/>
    <property type="match status" value="1"/>
</dbReference>
<dbReference type="InterPro" id="IPR029055">
    <property type="entry name" value="Ntn_hydrolases_N"/>
</dbReference>
<keyword evidence="5" id="KW-0479">Metal-binding</keyword>
<dbReference type="GO" id="GO:0016811">
    <property type="term" value="F:hydrolase activity, acting on carbon-nitrogen (but not peptide) bonds, in linear amides"/>
    <property type="evidence" value="ECO:0007669"/>
    <property type="project" value="InterPro"/>
</dbReference>
<dbReference type="PANTHER" id="PTHR34218">
    <property type="entry name" value="PEPTIDASE S45 PENICILLIN AMIDASE"/>
    <property type="match status" value="1"/>
</dbReference>
<organism evidence="6 7">
    <name type="scientific">Maribacter algicola</name>
    <dbReference type="NCBI Taxonomy" id="2498892"/>
    <lineage>
        <taxon>Bacteria</taxon>
        <taxon>Pseudomonadati</taxon>
        <taxon>Bacteroidota</taxon>
        <taxon>Flavobacteriia</taxon>
        <taxon>Flavobacteriales</taxon>
        <taxon>Flavobacteriaceae</taxon>
        <taxon>Maribacter</taxon>
    </lineage>
</organism>
<evidence type="ECO:0000256" key="3">
    <source>
        <dbReference type="ARBA" id="ARBA00023145"/>
    </source>
</evidence>
<evidence type="ECO:0000256" key="1">
    <source>
        <dbReference type="ARBA" id="ARBA00006586"/>
    </source>
</evidence>
<dbReference type="CDD" id="cd03747">
    <property type="entry name" value="Ntn_PGA_like"/>
    <property type="match status" value="1"/>
</dbReference>
<dbReference type="InterPro" id="IPR043147">
    <property type="entry name" value="Penicillin_amidase_A-knob"/>
</dbReference>
<evidence type="ECO:0000313" key="7">
    <source>
        <dbReference type="Proteomes" id="UP000286990"/>
    </source>
</evidence>
<sequence>MKKIILMGLLTVIFSCKKTTTSTEGLQIEGLKEPVEIVRDEWGINHIYANNQHDLFFAQGYAAAADRLFQFEIWRRQATGTVAEILGERELKRDIGTRLFKFRGDMKTEMNHYHGDGEEIITAYTDGVNAYIEEVSKNPDELPIEFKILDIQPQKWTPEVVISRHQGLLGNINEELQIGRTVAALGADKAKELFWLHPKDPDITMDKKIDKALLSQDILELYNAYRKSVKFVPEDIQPEYRGQEIADTFIKNQAKNRDSLSIGSNNWVINGTRTKDGNTYMANDPHRTIAVPSLRYMAHLVAPGWNVIGGGEPEIPGISIGHNEFGTWGLTVFETDGEDLYVYELNPENHNQYMYQGAWMDMKTIQETIKVKGQKDTIVNLYYTQHGPVTRIDKEHHVAYAVRCAWLEPGGSPYLASLRMDQAKNWEEFREACNYSHIPGENMVWADKQGNIGWQAVGIAPIRRNFSGLVPIPGDGSYEWDGYLPIIEKPNDYNPDKGFIATANQNVTPSDYVHWDAIGFSWSDPYRGNRIEEVLSSKSDFTMEDFKALQTDYLSLPARELVPYLKNISFEGNYEEAKMNLEDWDFTLSPNSIPAAIYVAWEDSLAEMMEELVIPEEAKHIVTSLQLKTIIDYVSSPQTVFGANAERKRETLLKNSFQKAIDDLENRLGPNMEKWQYGQAKNKHIYLEHALGKVVKKTMRDTLFNLGPLPRGGNGTTPGSTGGNLNQSSGASFRMIVNTGDWDKAQATNGPGQSGNPESPFYSNLFEPWAKDQYFPVYYSRQKIDSVAVERMNLLPKG</sequence>
<evidence type="ECO:0000256" key="5">
    <source>
        <dbReference type="PIRSR" id="PIRSR001227-2"/>
    </source>
</evidence>
<dbReference type="PROSITE" id="PS51257">
    <property type="entry name" value="PROKAR_LIPOPROTEIN"/>
    <property type="match status" value="1"/>
</dbReference>
<accession>A0A426RIY4</accession>
<keyword evidence="2" id="KW-0378">Hydrolase</keyword>
<comment type="cofactor">
    <cofactor evidence="5">
        <name>Ca(2+)</name>
        <dbReference type="ChEBI" id="CHEBI:29108"/>
    </cofactor>
    <text evidence="5">Binds 1 Ca(2+) ion per dimer.</text>
</comment>
<dbReference type="InterPro" id="IPR023343">
    <property type="entry name" value="Penicillin_amidase_dom1"/>
</dbReference>
<dbReference type="InterPro" id="IPR043146">
    <property type="entry name" value="Penicillin_amidase_N_B-knob"/>
</dbReference>
<evidence type="ECO:0000256" key="4">
    <source>
        <dbReference type="PIRSR" id="PIRSR001227-1"/>
    </source>
</evidence>
<feature type="active site" description="Nucleophile" evidence="4">
    <location>
        <position position="264"/>
    </location>
</feature>
<feature type="binding site" evidence="5">
    <location>
        <position position="339"/>
    </location>
    <ligand>
        <name>Ca(2+)</name>
        <dbReference type="ChEBI" id="CHEBI:29108"/>
    </ligand>
</feature>
<protein>
    <submittedName>
        <fullName evidence="6">Penicillin acylase family protein</fullName>
    </submittedName>
</protein>
<keyword evidence="3" id="KW-0865">Zymogen</keyword>
<feature type="binding site" evidence="5">
    <location>
        <position position="336"/>
    </location>
    <ligand>
        <name>Ca(2+)</name>
        <dbReference type="ChEBI" id="CHEBI:29108"/>
    </ligand>
</feature>